<dbReference type="Pfam" id="PF20152">
    <property type="entry name" value="DUF6534"/>
    <property type="match status" value="1"/>
</dbReference>
<evidence type="ECO:0000259" key="2">
    <source>
        <dbReference type="Pfam" id="PF20152"/>
    </source>
</evidence>
<accession>A0A0W0G8N6</accession>
<proteinExistence type="predicted"/>
<dbReference type="eggNOG" id="ENOG502S3SS">
    <property type="taxonomic scope" value="Eukaryota"/>
</dbReference>
<dbReference type="Proteomes" id="UP000054988">
    <property type="component" value="Unassembled WGS sequence"/>
</dbReference>
<dbReference type="EMBL" id="LATX01000828">
    <property type="protein sequence ID" value="KTB44916.1"/>
    <property type="molecule type" value="Genomic_DNA"/>
</dbReference>
<evidence type="ECO:0000313" key="3">
    <source>
        <dbReference type="EMBL" id="KTB44916.1"/>
    </source>
</evidence>
<protein>
    <recommendedName>
        <fullName evidence="2">DUF6534 domain-containing protein</fullName>
    </recommendedName>
</protein>
<dbReference type="AlphaFoldDB" id="A0A0W0G8N6"/>
<evidence type="ECO:0000256" key="1">
    <source>
        <dbReference type="SAM" id="Phobius"/>
    </source>
</evidence>
<feature type="transmembrane region" description="Helical" evidence="1">
    <location>
        <begin position="64"/>
        <end position="86"/>
    </location>
</feature>
<keyword evidence="1" id="KW-1133">Transmembrane helix</keyword>
<name>A0A0W0G8N6_MONRR</name>
<feature type="transmembrane region" description="Helical" evidence="1">
    <location>
        <begin position="177"/>
        <end position="200"/>
    </location>
</feature>
<keyword evidence="1" id="KW-0472">Membrane</keyword>
<feature type="transmembrane region" description="Helical" evidence="1">
    <location>
        <begin position="138"/>
        <end position="165"/>
    </location>
</feature>
<sequence>MVKGPAELAQVFPSLILRVARILISRCSHGPMFIGGVLTILLFGISVTQTYIYWDAYKNKDRWFIKYFVLLLFIADVVHCVFIVVYLYDAVIKHFDDVSFLATSNWVFNTEPALSGMISGMVQAFFGWRVKVLTGSWILLAIIQFCSAAAFLMGIATAIACGIVKSFADFQKFQVVVIIWLVCATLADIIITVTLVIHLKRHKTGFKNTDSHLDRIIRCKFLSVTVQTGLVTAVWAMADLLVYLLDPTGTHLIFNCVLPKLYTNSLLSSLNSRGGWRYNDSENTSTKHSQNDIGLRRFGPSENVVNLSSSRPEVFVHVESRETVDHSGKRDQSIFAEEGKSGWQDGVTV</sequence>
<dbReference type="PANTHER" id="PTHR40465">
    <property type="entry name" value="CHROMOSOME 1, WHOLE GENOME SHOTGUN SEQUENCE"/>
    <property type="match status" value="1"/>
</dbReference>
<evidence type="ECO:0000313" key="4">
    <source>
        <dbReference type="Proteomes" id="UP000054988"/>
    </source>
</evidence>
<gene>
    <name evidence="3" type="ORF">WG66_2506</name>
</gene>
<dbReference type="InterPro" id="IPR045339">
    <property type="entry name" value="DUF6534"/>
</dbReference>
<feature type="transmembrane region" description="Helical" evidence="1">
    <location>
        <begin position="221"/>
        <end position="245"/>
    </location>
</feature>
<comment type="caution">
    <text evidence="3">The sequence shown here is derived from an EMBL/GenBank/DDBJ whole genome shotgun (WGS) entry which is preliminary data.</text>
</comment>
<reference evidence="3 4" key="1">
    <citation type="submission" date="2015-12" db="EMBL/GenBank/DDBJ databases">
        <title>Draft genome sequence of Moniliophthora roreri, the causal agent of frosty pod rot of cacao.</title>
        <authorList>
            <person name="Aime M.C."/>
            <person name="Diaz-Valderrama J.R."/>
            <person name="Kijpornyongpan T."/>
            <person name="Phillips-Mora W."/>
        </authorList>
    </citation>
    <scope>NUCLEOTIDE SEQUENCE [LARGE SCALE GENOMIC DNA]</scope>
    <source>
        <strain evidence="3 4">MCA 2952</strain>
    </source>
</reference>
<keyword evidence="1" id="KW-0812">Transmembrane</keyword>
<feature type="domain" description="DUF6534" evidence="2">
    <location>
        <begin position="185"/>
        <end position="273"/>
    </location>
</feature>
<dbReference type="PANTHER" id="PTHR40465:SF1">
    <property type="entry name" value="DUF6534 DOMAIN-CONTAINING PROTEIN"/>
    <property type="match status" value="1"/>
</dbReference>
<organism evidence="3 4">
    <name type="scientific">Moniliophthora roreri</name>
    <name type="common">Frosty pod rot fungus</name>
    <name type="synonym">Monilia roreri</name>
    <dbReference type="NCBI Taxonomy" id="221103"/>
    <lineage>
        <taxon>Eukaryota</taxon>
        <taxon>Fungi</taxon>
        <taxon>Dikarya</taxon>
        <taxon>Basidiomycota</taxon>
        <taxon>Agaricomycotina</taxon>
        <taxon>Agaricomycetes</taxon>
        <taxon>Agaricomycetidae</taxon>
        <taxon>Agaricales</taxon>
        <taxon>Marasmiineae</taxon>
        <taxon>Marasmiaceae</taxon>
        <taxon>Moniliophthora</taxon>
    </lineage>
</organism>
<feature type="transmembrane region" description="Helical" evidence="1">
    <location>
        <begin position="106"/>
        <end position="126"/>
    </location>
</feature>
<feature type="transmembrane region" description="Helical" evidence="1">
    <location>
        <begin position="32"/>
        <end position="52"/>
    </location>
</feature>